<protein>
    <recommendedName>
        <fullName evidence="5">DUF1003 domain-containing protein</fullName>
    </recommendedName>
</protein>
<evidence type="ECO:0008006" key="5">
    <source>
        <dbReference type="Google" id="ProtNLM"/>
    </source>
</evidence>
<gene>
    <name evidence="3" type="ORF">GCM10010211_82080</name>
</gene>
<dbReference type="PANTHER" id="PTHR41386">
    <property type="entry name" value="INTEGRAL MEMBRANE PROTEIN-RELATED"/>
    <property type="match status" value="1"/>
</dbReference>
<keyword evidence="2" id="KW-1133">Transmembrane helix</keyword>
<name>A0ABQ2VQC0_9ACTN</name>
<evidence type="ECO:0000313" key="4">
    <source>
        <dbReference type="Proteomes" id="UP000654471"/>
    </source>
</evidence>
<dbReference type="EMBL" id="BMRP01000077">
    <property type="protein sequence ID" value="GGV02337.1"/>
    <property type="molecule type" value="Genomic_DNA"/>
</dbReference>
<comment type="caution">
    <text evidence="3">The sequence shown here is derived from an EMBL/GenBank/DDBJ whole genome shotgun (WGS) entry which is preliminary data.</text>
</comment>
<organism evidence="3 4">
    <name type="scientific">Streptomyces albospinus</name>
    <dbReference type="NCBI Taxonomy" id="285515"/>
    <lineage>
        <taxon>Bacteria</taxon>
        <taxon>Bacillati</taxon>
        <taxon>Actinomycetota</taxon>
        <taxon>Actinomycetes</taxon>
        <taxon>Kitasatosporales</taxon>
        <taxon>Streptomycetaceae</taxon>
        <taxon>Streptomyces</taxon>
    </lineage>
</organism>
<dbReference type="PANTHER" id="PTHR41386:SF1">
    <property type="entry name" value="MEMBRANE PROTEIN"/>
    <property type="match status" value="1"/>
</dbReference>
<sequence>MGERAADRMRNSMGSWGFVFGSLTFLALWMALNGNHGFDKYPFILLNLVLSCLAALQGAILLIAAKRSDQISSELAEHDYATDVRSQELLEQLVTNFEALTAQHEELHRELARVNAQLEARK</sequence>
<reference evidence="4" key="1">
    <citation type="journal article" date="2019" name="Int. J. Syst. Evol. Microbiol.">
        <title>The Global Catalogue of Microorganisms (GCM) 10K type strain sequencing project: providing services to taxonomists for standard genome sequencing and annotation.</title>
        <authorList>
            <consortium name="The Broad Institute Genomics Platform"/>
            <consortium name="The Broad Institute Genome Sequencing Center for Infectious Disease"/>
            <person name="Wu L."/>
            <person name="Ma J."/>
        </authorList>
    </citation>
    <scope>NUCLEOTIDE SEQUENCE [LARGE SCALE GENOMIC DNA]</scope>
    <source>
        <strain evidence="4">JCM 3399</strain>
    </source>
</reference>
<keyword evidence="2" id="KW-0472">Membrane</keyword>
<feature type="coiled-coil region" evidence="1">
    <location>
        <begin position="90"/>
        <end position="117"/>
    </location>
</feature>
<dbReference type="Pfam" id="PF06210">
    <property type="entry name" value="DUF1003"/>
    <property type="match status" value="1"/>
</dbReference>
<keyword evidence="1" id="KW-0175">Coiled coil</keyword>
<dbReference type="InterPro" id="IPR010406">
    <property type="entry name" value="DUF1003"/>
</dbReference>
<feature type="transmembrane region" description="Helical" evidence="2">
    <location>
        <begin position="44"/>
        <end position="65"/>
    </location>
</feature>
<keyword evidence="4" id="KW-1185">Reference proteome</keyword>
<evidence type="ECO:0000313" key="3">
    <source>
        <dbReference type="EMBL" id="GGV02337.1"/>
    </source>
</evidence>
<dbReference type="Proteomes" id="UP000654471">
    <property type="component" value="Unassembled WGS sequence"/>
</dbReference>
<evidence type="ECO:0000256" key="2">
    <source>
        <dbReference type="SAM" id="Phobius"/>
    </source>
</evidence>
<accession>A0ABQ2VQC0</accession>
<feature type="transmembrane region" description="Helical" evidence="2">
    <location>
        <begin position="12"/>
        <end position="32"/>
    </location>
</feature>
<keyword evidence="2" id="KW-0812">Transmembrane</keyword>
<proteinExistence type="predicted"/>
<evidence type="ECO:0000256" key="1">
    <source>
        <dbReference type="SAM" id="Coils"/>
    </source>
</evidence>